<comment type="function">
    <text evidence="6">Redox regulated molecular chaperone. Protects both thermally unfolding and oxidatively damaged proteins from irreversible aggregation. Plays an important role in the bacterial defense system toward oxidative stress.</text>
</comment>
<sequence>MSQFDFIQRFLIDHSPVRGEVVRLKDSFQKVLDKHDYPAPIQKQLGEMLAAVALLTATVKIDGILSLQARGSGSCSLLMAESNPGGDLRAIARWEGDIGQPETLQQLMGNGQLVITMEPKNGQRYQGIVSLQGETLAHCLEQYFEQSEQLPSRLWLNAEQGIASGFMLQALPSENTEQDKDAWERAVSLAETLTNEELSTLAFEDLLHRLYHQEEIRIFDASALQFNCTCSEDRVKKAMISVGKEELLEVIEERGSLESQCQFCNTLYRFNAADVESMFDDPDAPSPVLH</sequence>
<dbReference type="Proteomes" id="UP000565262">
    <property type="component" value="Unassembled WGS sequence"/>
</dbReference>
<dbReference type="RefSeq" id="WP_182806883.1">
    <property type="nucleotide sequence ID" value="NZ_JACJFM010000001.1"/>
</dbReference>
<dbReference type="NCBIfam" id="NF001033">
    <property type="entry name" value="PRK00114.1"/>
    <property type="match status" value="1"/>
</dbReference>
<gene>
    <name evidence="6 7" type="primary">hslO</name>
    <name evidence="7" type="ORF">H4O21_00650</name>
</gene>
<dbReference type="Gene3D" id="3.90.1280.10">
    <property type="entry name" value="HSP33 redox switch-like"/>
    <property type="match status" value="1"/>
</dbReference>
<keyword evidence="4 6" id="KW-0143">Chaperone</keyword>
<dbReference type="GO" id="GO:0005737">
    <property type="term" value="C:cytoplasm"/>
    <property type="evidence" value="ECO:0007669"/>
    <property type="project" value="UniProtKB-SubCell"/>
</dbReference>
<comment type="PTM">
    <text evidence="6">Under oxidizing conditions two disulfide bonds are formed involving the reactive cysteines. Under reducing conditions zinc is bound to the reactive cysteines and the protein is inactive.</text>
</comment>
<dbReference type="PANTHER" id="PTHR30111">
    <property type="entry name" value="33 KDA CHAPERONIN"/>
    <property type="match status" value="1"/>
</dbReference>
<keyword evidence="8" id="KW-1185">Reference proteome</keyword>
<dbReference type="SUPFAM" id="SSF64397">
    <property type="entry name" value="Hsp33 domain"/>
    <property type="match status" value="1"/>
</dbReference>
<dbReference type="EMBL" id="JACJFM010000001">
    <property type="protein sequence ID" value="MBB1485127.1"/>
    <property type="molecule type" value="Genomic_DNA"/>
</dbReference>
<dbReference type="InterPro" id="IPR016153">
    <property type="entry name" value="Heat_shock_Hsp33_N"/>
</dbReference>
<keyword evidence="1 6" id="KW-0963">Cytoplasm</keyword>
<dbReference type="InterPro" id="IPR000397">
    <property type="entry name" value="Heat_shock_Hsp33"/>
</dbReference>
<dbReference type="GO" id="GO:0044183">
    <property type="term" value="F:protein folding chaperone"/>
    <property type="evidence" value="ECO:0007669"/>
    <property type="project" value="TreeGrafter"/>
</dbReference>
<dbReference type="GO" id="GO:0042026">
    <property type="term" value="P:protein refolding"/>
    <property type="evidence" value="ECO:0007669"/>
    <property type="project" value="TreeGrafter"/>
</dbReference>
<dbReference type="PIRSF" id="PIRSF005261">
    <property type="entry name" value="Heat_shock_Hsp33"/>
    <property type="match status" value="1"/>
</dbReference>
<feature type="disulfide bond" description="Redox-active" evidence="6">
    <location>
        <begin position="228"/>
        <end position="230"/>
    </location>
</feature>
<evidence type="ECO:0000256" key="3">
    <source>
        <dbReference type="ARBA" id="ARBA00023157"/>
    </source>
</evidence>
<evidence type="ECO:0000256" key="4">
    <source>
        <dbReference type="ARBA" id="ARBA00023186"/>
    </source>
</evidence>
<comment type="subcellular location">
    <subcellularLocation>
        <location evidence="6">Cytoplasm</location>
    </subcellularLocation>
</comment>
<keyword evidence="3 6" id="KW-1015">Disulfide bond</keyword>
<dbReference type="Pfam" id="PF01430">
    <property type="entry name" value="HSP33"/>
    <property type="match status" value="1"/>
</dbReference>
<evidence type="ECO:0000313" key="8">
    <source>
        <dbReference type="Proteomes" id="UP000565262"/>
    </source>
</evidence>
<evidence type="ECO:0000256" key="6">
    <source>
        <dbReference type="HAMAP-Rule" id="MF_00117"/>
    </source>
</evidence>
<dbReference type="Gene3D" id="3.55.30.10">
    <property type="entry name" value="Hsp33 domain"/>
    <property type="match status" value="1"/>
</dbReference>
<dbReference type="PANTHER" id="PTHR30111:SF1">
    <property type="entry name" value="33 KDA CHAPERONIN"/>
    <property type="match status" value="1"/>
</dbReference>
<protein>
    <recommendedName>
        <fullName evidence="6">33 kDa chaperonin</fullName>
    </recommendedName>
    <alternativeName>
        <fullName evidence="6">Heat shock protein 33 homolog</fullName>
        <shortName evidence="6">HSP33</shortName>
    </alternativeName>
</protein>
<dbReference type="CDD" id="cd00498">
    <property type="entry name" value="Hsp33"/>
    <property type="match status" value="1"/>
</dbReference>
<evidence type="ECO:0000313" key="7">
    <source>
        <dbReference type="EMBL" id="MBB1485127.1"/>
    </source>
</evidence>
<dbReference type="SUPFAM" id="SSF118352">
    <property type="entry name" value="HSP33 redox switch-like"/>
    <property type="match status" value="1"/>
</dbReference>
<dbReference type="Gene3D" id="1.10.287.480">
    <property type="entry name" value="helix hairpin bin"/>
    <property type="match status" value="1"/>
</dbReference>
<dbReference type="GO" id="GO:0051082">
    <property type="term" value="F:unfolded protein binding"/>
    <property type="evidence" value="ECO:0007669"/>
    <property type="project" value="UniProtKB-UniRule"/>
</dbReference>
<proteinExistence type="inferred from homology"/>
<comment type="caution">
    <text evidence="7">The sequence shown here is derived from an EMBL/GenBank/DDBJ whole genome shotgun (WGS) entry which is preliminary data.</text>
</comment>
<name>A0A839IKV4_9GAMM</name>
<keyword evidence="5 6" id="KW-0676">Redox-active center</keyword>
<evidence type="ECO:0000256" key="5">
    <source>
        <dbReference type="ARBA" id="ARBA00023284"/>
    </source>
</evidence>
<dbReference type="InterPro" id="IPR016154">
    <property type="entry name" value="Heat_shock_Hsp33_C"/>
</dbReference>
<dbReference type="HAMAP" id="MF_00117">
    <property type="entry name" value="HslO"/>
    <property type="match status" value="1"/>
</dbReference>
<keyword evidence="2 6" id="KW-0862">Zinc</keyword>
<accession>A0A839IKV4</accession>
<evidence type="ECO:0000256" key="1">
    <source>
        <dbReference type="ARBA" id="ARBA00022490"/>
    </source>
</evidence>
<organism evidence="7 8">
    <name type="scientific">Oceanospirillum sediminis</name>
    <dbReference type="NCBI Taxonomy" id="2760088"/>
    <lineage>
        <taxon>Bacteria</taxon>
        <taxon>Pseudomonadati</taxon>
        <taxon>Pseudomonadota</taxon>
        <taxon>Gammaproteobacteria</taxon>
        <taxon>Oceanospirillales</taxon>
        <taxon>Oceanospirillaceae</taxon>
        <taxon>Oceanospirillum</taxon>
    </lineage>
</organism>
<comment type="similarity">
    <text evidence="6">Belongs to the HSP33 family.</text>
</comment>
<reference evidence="7 8" key="1">
    <citation type="submission" date="2020-08" db="EMBL/GenBank/DDBJ databases">
        <title>Oceanospirillum sp. nov. isolated from marine sediment.</title>
        <authorList>
            <person name="Ji X."/>
        </authorList>
    </citation>
    <scope>NUCLEOTIDE SEQUENCE [LARGE SCALE GENOMIC DNA]</scope>
    <source>
        <strain evidence="7 8">D5</strain>
    </source>
</reference>
<dbReference type="InterPro" id="IPR023212">
    <property type="entry name" value="Hsp33_helix_hairpin_bin_dom_sf"/>
</dbReference>
<feature type="disulfide bond" description="Redox-active" evidence="6">
    <location>
        <begin position="261"/>
        <end position="264"/>
    </location>
</feature>
<evidence type="ECO:0000256" key="2">
    <source>
        <dbReference type="ARBA" id="ARBA00022833"/>
    </source>
</evidence>
<dbReference type="AlphaFoldDB" id="A0A839IKV4"/>